<feature type="transmembrane region" description="Helical" evidence="7">
    <location>
        <begin position="728"/>
        <end position="753"/>
    </location>
</feature>
<feature type="transmembrane region" description="Helical" evidence="7">
    <location>
        <begin position="693"/>
        <end position="716"/>
    </location>
</feature>
<dbReference type="Gene3D" id="1.20.1640.10">
    <property type="entry name" value="Multidrug efflux transporter AcrB transmembrane domain"/>
    <property type="match status" value="2"/>
</dbReference>
<keyword evidence="3" id="KW-1003">Cell membrane</keyword>
<evidence type="ECO:0000256" key="5">
    <source>
        <dbReference type="ARBA" id="ARBA00022989"/>
    </source>
</evidence>
<dbReference type="InterPro" id="IPR004869">
    <property type="entry name" value="MMPL_dom"/>
</dbReference>
<reference evidence="10" key="1">
    <citation type="journal article" date="2005" name="Science">
        <title>Life at depth: Photobacterium profundum genome sequence and expression analysis.</title>
        <authorList>
            <person name="Vezzi A."/>
            <person name="Campanaro S."/>
            <person name="D'Angelo M."/>
            <person name="Simonato F."/>
            <person name="Vitulo N."/>
            <person name="Lauro F.M."/>
            <person name="Cestaro A."/>
            <person name="Malacrida G."/>
            <person name="Simionati B."/>
            <person name="Cannata N."/>
            <person name="Romualdi C."/>
            <person name="Bartlett D.H."/>
            <person name="Valle G."/>
        </authorList>
    </citation>
    <scope>NUCLEOTIDE SEQUENCE [LARGE SCALE GENOMIC DNA]</scope>
    <source>
        <strain evidence="10">ATCC BAA-1253 / SS9</strain>
    </source>
</reference>
<feature type="domain" description="SSD" evidence="8">
    <location>
        <begin position="250"/>
        <end position="372"/>
    </location>
</feature>
<dbReference type="GO" id="GO:0005886">
    <property type="term" value="C:plasma membrane"/>
    <property type="evidence" value="ECO:0007669"/>
    <property type="project" value="UniProtKB-SubCell"/>
</dbReference>
<feature type="transmembrane region" description="Helical" evidence="7">
    <location>
        <begin position="350"/>
        <end position="377"/>
    </location>
</feature>
<evidence type="ECO:0000256" key="1">
    <source>
        <dbReference type="ARBA" id="ARBA00004651"/>
    </source>
</evidence>
<feature type="transmembrane region" description="Helical" evidence="7">
    <location>
        <begin position="246"/>
        <end position="269"/>
    </location>
</feature>
<dbReference type="KEGG" id="ppr:PBPRB1533"/>
<dbReference type="InterPro" id="IPR050545">
    <property type="entry name" value="Mycobact_MmpL"/>
</dbReference>
<dbReference type="PANTHER" id="PTHR33406">
    <property type="entry name" value="MEMBRANE PROTEIN MJ1562-RELATED"/>
    <property type="match status" value="1"/>
</dbReference>
<dbReference type="STRING" id="298386.PBPRB1533"/>
<dbReference type="PROSITE" id="PS50156">
    <property type="entry name" value="SSD"/>
    <property type="match status" value="1"/>
</dbReference>
<feature type="transmembrane region" description="Helical" evidence="7">
    <location>
        <begin position="398"/>
        <end position="415"/>
    </location>
</feature>
<dbReference type="InterPro" id="IPR000731">
    <property type="entry name" value="SSD"/>
</dbReference>
<dbReference type="AlphaFoldDB" id="Q6LH34"/>
<gene>
    <name evidence="9" type="primary">VP1286</name>
    <name evidence="9" type="ordered locus">PBPRB1533</name>
</gene>
<comment type="subcellular location">
    <subcellularLocation>
        <location evidence="1">Cell membrane</location>
        <topology evidence="1">Multi-pass membrane protein</topology>
    </subcellularLocation>
</comment>
<feature type="transmembrane region" description="Helical" evidence="7">
    <location>
        <begin position="319"/>
        <end position="338"/>
    </location>
</feature>
<feature type="transmembrane region" description="Helical" evidence="7">
    <location>
        <begin position="652"/>
        <end position="673"/>
    </location>
</feature>
<dbReference type="HOGENOM" id="CLU_008861_1_0_6"/>
<keyword evidence="6 7" id="KW-0472">Membrane</keyword>
<sequence>MHWLLNAILYSIQKPKQTLLACIGFLFLLGAGLQYLFFEGDYRIWFNPGSDYIQAIDAMENTYSKSDNIILVVTSNEGDIYTQENLIAIASITNDAWKMPYSTRVDSITNYQYSFSERGDLIVLDLYDPDDIHFTPDQVKTIARNEPTLMSRLVSDAPDVTGINVTLSIPLADQSQTYADIARFARTLKANVEAEHPSLSVGITGFAMLNHSFNESALEDMVTLVPAMLGIIFLALALIQRSLKEAGLIMIVLFFTLLMLQGIAGWLGISINSATANTTTLILTLSVADCIHIFNSFHSQYRRKEDKTKALRYAISSNFMPLLITSLTTSVGFLTLNFSNSPPIRSFGNIVAIGMIVAFVVAVVLLPCLIQLCSILPSKQSRDRIAPAVNCLIRYRRPLFFGCSLLMLGLITALPKNHINNDLVQYFSSKTEFRQTTDYFAEKISGLTTIEYSLVAGEAGGINEPEFIQTVADFTAWLRLQPETNHVYSLSDTFKRLNMNIHDDNLAYYKLPQQRELAAQYLLLYELSLPFGLNLTNQVNLDKSATRVIATFENIGSAKTVALEVRSRAWLEQHAPKYQTKIASAALMFSHVGENNMTAMLYASVLALIIISALVGISLRSWRLGAVLLVPTILPAAAGFGLWGIINGEVNMGISMVCSMTFGIIVDFCVHIASRYSQQIKAGETSIAALQYAYSKVLVPILVTTVVLCAGFSILLMSNFKFNSGMGAVTTIVIVLALLTNLFIFPQLLIWFGNSSRQLSFSRKIAKFD</sequence>
<dbReference type="PANTHER" id="PTHR33406:SF6">
    <property type="entry name" value="MEMBRANE PROTEIN YDGH-RELATED"/>
    <property type="match status" value="1"/>
</dbReference>
<feature type="transmembrane region" description="Helical" evidence="7">
    <location>
        <begin position="221"/>
        <end position="239"/>
    </location>
</feature>
<evidence type="ECO:0000313" key="9">
    <source>
        <dbReference type="EMBL" id="CAG23396.1"/>
    </source>
</evidence>
<dbReference type="EMBL" id="CR378679">
    <property type="protein sequence ID" value="CAG23396.1"/>
    <property type="molecule type" value="Genomic_DNA"/>
</dbReference>
<keyword evidence="4 7" id="KW-0812">Transmembrane</keyword>
<accession>Q6LH34</accession>
<feature type="transmembrane region" description="Helical" evidence="7">
    <location>
        <begin position="281"/>
        <end position="298"/>
    </location>
</feature>
<organism evidence="9 10">
    <name type="scientific">Photobacterium profundum (strain SS9)</name>
    <dbReference type="NCBI Taxonomy" id="298386"/>
    <lineage>
        <taxon>Bacteria</taxon>
        <taxon>Pseudomonadati</taxon>
        <taxon>Pseudomonadota</taxon>
        <taxon>Gammaproteobacteria</taxon>
        <taxon>Vibrionales</taxon>
        <taxon>Vibrionaceae</taxon>
        <taxon>Photobacterium</taxon>
    </lineage>
</organism>
<dbReference type="Pfam" id="PF03176">
    <property type="entry name" value="MMPL"/>
    <property type="match status" value="2"/>
</dbReference>
<feature type="transmembrane region" description="Helical" evidence="7">
    <location>
        <begin position="18"/>
        <end position="38"/>
    </location>
</feature>
<dbReference type="eggNOG" id="COG1033">
    <property type="taxonomic scope" value="Bacteria"/>
</dbReference>
<evidence type="ECO:0000259" key="8">
    <source>
        <dbReference type="PROSITE" id="PS50156"/>
    </source>
</evidence>
<name>Q6LH34_PHOPR</name>
<feature type="transmembrane region" description="Helical" evidence="7">
    <location>
        <begin position="599"/>
        <end position="619"/>
    </location>
</feature>
<proteinExistence type="inferred from homology"/>
<protein>
    <submittedName>
        <fullName evidence="9">Hypothetical integral membrane protein</fullName>
    </submittedName>
</protein>
<feature type="transmembrane region" description="Helical" evidence="7">
    <location>
        <begin position="626"/>
        <end position="646"/>
    </location>
</feature>
<evidence type="ECO:0000256" key="3">
    <source>
        <dbReference type="ARBA" id="ARBA00022475"/>
    </source>
</evidence>
<comment type="similarity">
    <text evidence="2">Belongs to the resistance-nodulation-cell division (RND) (TC 2.A.6) family. MmpL subfamily.</text>
</comment>
<keyword evidence="5 7" id="KW-1133">Transmembrane helix</keyword>
<dbReference type="Proteomes" id="UP000000593">
    <property type="component" value="Chromosome 2"/>
</dbReference>
<dbReference type="RefSeq" id="WP_011221555.1">
    <property type="nucleotide sequence ID" value="NC_006371.1"/>
</dbReference>
<evidence type="ECO:0000256" key="7">
    <source>
        <dbReference type="SAM" id="Phobius"/>
    </source>
</evidence>
<dbReference type="SUPFAM" id="SSF82866">
    <property type="entry name" value="Multidrug efflux transporter AcrB transmembrane domain"/>
    <property type="match status" value="2"/>
</dbReference>
<evidence type="ECO:0000256" key="4">
    <source>
        <dbReference type="ARBA" id="ARBA00022692"/>
    </source>
</evidence>
<keyword evidence="10" id="KW-1185">Reference proteome</keyword>
<evidence type="ECO:0000256" key="6">
    <source>
        <dbReference type="ARBA" id="ARBA00023136"/>
    </source>
</evidence>
<evidence type="ECO:0000256" key="2">
    <source>
        <dbReference type="ARBA" id="ARBA00010157"/>
    </source>
</evidence>
<evidence type="ECO:0000313" key="10">
    <source>
        <dbReference type="Proteomes" id="UP000000593"/>
    </source>
</evidence>